<dbReference type="InterPro" id="IPR006462">
    <property type="entry name" value="MS5"/>
</dbReference>
<dbReference type="SUPFAM" id="SSF54403">
    <property type="entry name" value="Cystatin/monellin"/>
    <property type="match status" value="1"/>
</dbReference>
<feature type="region of interest" description="Disordered" evidence="3">
    <location>
        <begin position="19"/>
        <end position="47"/>
    </location>
</feature>
<dbReference type="Proteomes" id="UP000187609">
    <property type="component" value="Unassembled WGS sequence"/>
</dbReference>
<dbReference type="PANTHER" id="PTHR31260:SF37">
    <property type="match status" value="1"/>
</dbReference>
<evidence type="ECO:0000256" key="1">
    <source>
        <dbReference type="ARBA" id="ARBA00022690"/>
    </source>
</evidence>
<comment type="caution">
    <text evidence="5">The sequence shown here is derived from an EMBL/GenBank/DDBJ whole genome shotgun (WGS) entry which is preliminary data.</text>
</comment>
<dbReference type="OrthoDB" id="1294542at2759"/>
<evidence type="ECO:0000313" key="6">
    <source>
        <dbReference type="Proteomes" id="UP000187609"/>
    </source>
</evidence>
<feature type="compositionally biased region" description="Acidic residues" evidence="3">
    <location>
        <begin position="20"/>
        <end position="34"/>
    </location>
</feature>
<keyword evidence="6" id="KW-1185">Reference proteome</keyword>
<keyword evidence="1" id="KW-0646">Protease inhibitor</keyword>
<keyword evidence="2" id="KW-0789">Thiol protease inhibitor</keyword>
<proteinExistence type="predicted"/>
<evidence type="ECO:0000259" key="4">
    <source>
        <dbReference type="Pfam" id="PF00031"/>
    </source>
</evidence>
<dbReference type="SMR" id="A0A1J6IMZ9"/>
<dbReference type="GO" id="GO:0004869">
    <property type="term" value="F:cysteine-type endopeptidase inhibitor activity"/>
    <property type="evidence" value="ECO:0007669"/>
    <property type="project" value="UniProtKB-KW"/>
</dbReference>
<dbReference type="OMA" id="HYAYDSD"/>
<feature type="domain" description="Cystatin" evidence="4">
    <location>
        <begin position="110"/>
        <end position="177"/>
    </location>
</feature>
<evidence type="ECO:0000313" key="5">
    <source>
        <dbReference type="EMBL" id="OIS96512.1"/>
    </source>
</evidence>
<feature type="compositionally biased region" description="Basic and acidic residues" evidence="3">
    <location>
        <begin position="35"/>
        <end position="44"/>
    </location>
</feature>
<dbReference type="Pfam" id="PF00031">
    <property type="entry name" value="Cystatin"/>
    <property type="match status" value="1"/>
</dbReference>
<evidence type="ECO:0000256" key="3">
    <source>
        <dbReference type="SAM" id="MobiDB-lite"/>
    </source>
</evidence>
<organism evidence="5 6">
    <name type="scientific">Nicotiana attenuata</name>
    <name type="common">Coyote tobacco</name>
    <dbReference type="NCBI Taxonomy" id="49451"/>
    <lineage>
        <taxon>Eukaryota</taxon>
        <taxon>Viridiplantae</taxon>
        <taxon>Streptophyta</taxon>
        <taxon>Embryophyta</taxon>
        <taxon>Tracheophyta</taxon>
        <taxon>Spermatophyta</taxon>
        <taxon>Magnoliopsida</taxon>
        <taxon>eudicotyledons</taxon>
        <taxon>Gunneridae</taxon>
        <taxon>Pentapetalae</taxon>
        <taxon>asterids</taxon>
        <taxon>lamiids</taxon>
        <taxon>Solanales</taxon>
        <taxon>Solanaceae</taxon>
        <taxon>Nicotianoideae</taxon>
        <taxon>Nicotianeae</taxon>
        <taxon>Nicotiana</taxon>
    </lineage>
</organism>
<dbReference type="KEGG" id="nau:109235787"/>
<dbReference type="AlphaFoldDB" id="A0A1J6IMZ9"/>
<dbReference type="InterPro" id="IPR046350">
    <property type="entry name" value="Cystatin_sf"/>
</dbReference>
<sequence>MDEKQRRCELSCRGRKRELVEEEEGLDEEEVDDSYDSKESHYAYDSDDSDFELIDGTKLDPKVWDQYYRELDESEGFDISVYPGASFNSSIVPLKSYLTDPKKKQKHTNLCSLAIEDFNSQSAKKYEFMEIVTVNASFAGGMWFYFTFQARDTDDTTKIFQALVWDEIGGTPSVEFCRLKKGDGVPSHSSVDAEAAQ</sequence>
<protein>
    <recommendedName>
        <fullName evidence="4">Cystatin domain-containing protein</fullName>
    </recommendedName>
</protein>
<dbReference type="InterPro" id="IPR000010">
    <property type="entry name" value="Cystatin_dom"/>
</dbReference>
<gene>
    <name evidence="5" type="ORF">A4A49_16776</name>
</gene>
<evidence type="ECO:0000256" key="2">
    <source>
        <dbReference type="ARBA" id="ARBA00022704"/>
    </source>
</evidence>
<dbReference type="Gramene" id="OIS96512">
    <property type="protein sequence ID" value="OIS96512"/>
    <property type="gene ID" value="A4A49_16776"/>
</dbReference>
<name>A0A1J6IMZ9_NICAT</name>
<reference evidence="5" key="1">
    <citation type="submission" date="2016-11" db="EMBL/GenBank/DDBJ databases">
        <title>The genome of Nicotiana attenuata.</title>
        <authorList>
            <person name="Xu S."/>
            <person name="Brockmoeller T."/>
            <person name="Gaquerel E."/>
            <person name="Navarro A."/>
            <person name="Kuhl H."/>
            <person name="Gase K."/>
            <person name="Ling Z."/>
            <person name="Zhou W."/>
            <person name="Kreitzer C."/>
            <person name="Stanke M."/>
            <person name="Tang H."/>
            <person name="Lyons E."/>
            <person name="Pandey P."/>
            <person name="Pandey S.P."/>
            <person name="Timmermann B."/>
            <person name="Baldwin I.T."/>
        </authorList>
    </citation>
    <scope>NUCLEOTIDE SEQUENCE [LARGE SCALE GENOMIC DNA]</scope>
    <source>
        <strain evidence="5">UT</strain>
    </source>
</reference>
<accession>A0A1J6IMZ9</accession>
<dbReference type="PANTHER" id="PTHR31260">
    <property type="entry name" value="CYSTATIN/MONELLIN SUPERFAMILY PROTEIN"/>
    <property type="match status" value="1"/>
</dbReference>
<dbReference type="EMBL" id="MJEQ01037194">
    <property type="protein sequence ID" value="OIS96512.1"/>
    <property type="molecule type" value="Genomic_DNA"/>
</dbReference>
<dbReference type="Gene3D" id="3.10.450.10">
    <property type="match status" value="1"/>
</dbReference>